<evidence type="ECO:0000256" key="5">
    <source>
        <dbReference type="ARBA" id="ARBA00023002"/>
    </source>
</evidence>
<dbReference type="InterPro" id="IPR029063">
    <property type="entry name" value="SAM-dependent_MTases_sf"/>
</dbReference>
<evidence type="ECO:0000256" key="7">
    <source>
        <dbReference type="ARBA" id="ARBA00023315"/>
    </source>
</evidence>
<dbReference type="Gene3D" id="3.40.47.10">
    <property type="match status" value="1"/>
</dbReference>
<dbReference type="InterPro" id="IPR042104">
    <property type="entry name" value="PKS_dehydratase_sf"/>
</dbReference>
<dbReference type="PROSITE" id="PS52004">
    <property type="entry name" value="KS3_2"/>
    <property type="match status" value="1"/>
</dbReference>
<dbReference type="SUPFAM" id="SSF52151">
    <property type="entry name" value="FabD/lysophospholipase-like"/>
    <property type="match status" value="1"/>
</dbReference>
<dbReference type="RefSeq" id="XP_022584501.1">
    <property type="nucleotide sequence ID" value="XM_022720987.1"/>
</dbReference>
<dbReference type="SUPFAM" id="SSF55048">
    <property type="entry name" value="Probable ACP-binding domain of malonyl-CoA ACP transacylase"/>
    <property type="match status" value="1"/>
</dbReference>
<dbReference type="CDD" id="cd00833">
    <property type="entry name" value="PKS"/>
    <property type="match status" value="1"/>
</dbReference>
<dbReference type="Gene3D" id="3.40.366.10">
    <property type="entry name" value="Malonyl-Coenzyme A Acyl Carrier Protein, domain 2"/>
    <property type="match status" value="1"/>
</dbReference>
<dbReference type="SUPFAM" id="SSF51735">
    <property type="entry name" value="NAD(P)-binding Rossmann-fold domains"/>
    <property type="match status" value="2"/>
</dbReference>
<keyword evidence="2" id="KW-0597">Phosphoprotein</keyword>
<dbReference type="Pfam" id="PF13602">
    <property type="entry name" value="ADH_zinc_N_2"/>
    <property type="match status" value="1"/>
</dbReference>
<reference evidence="13" key="1">
    <citation type="journal article" date="2017" name="Genome Biol.">
        <title>Comparative genomics reveals high biological diversity and specific adaptations in the industrially and medically important fungal genus Aspergillus.</title>
        <authorList>
            <person name="de Vries R.P."/>
            <person name="Riley R."/>
            <person name="Wiebenga A."/>
            <person name="Aguilar-Osorio G."/>
            <person name="Amillis S."/>
            <person name="Uchima C.A."/>
            <person name="Anderluh G."/>
            <person name="Asadollahi M."/>
            <person name="Askin M."/>
            <person name="Barry K."/>
            <person name="Battaglia E."/>
            <person name="Bayram O."/>
            <person name="Benocci T."/>
            <person name="Braus-Stromeyer S.A."/>
            <person name="Caldana C."/>
            <person name="Canovas D."/>
            <person name="Cerqueira G.C."/>
            <person name="Chen F."/>
            <person name="Chen W."/>
            <person name="Choi C."/>
            <person name="Clum A."/>
            <person name="Dos Santos R.A."/>
            <person name="Damasio A.R."/>
            <person name="Diallinas G."/>
            <person name="Emri T."/>
            <person name="Fekete E."/>
            <person name="Flipphi M."/>
            <person name="Freyberg S."/>
            <person name="Gallo A."/>
            <person name="Gournas C."/>
            <person name="Habgood R."/>
            <person name="Hainaut M."/>
            <person name="Harispe M.L."/>
            <person name="Henrissat B."/>
            <person name="Hilden K.S."/>
            <person name="Hope R."/>
            <person name="Hossain A."/>
            <person name="Karabika E."/>
            <person name="Karaffa L."/>
            <person name="Karanyi Z."/>
            <person name="Krasevec N."/>
            <person name="Kuo A."/>
            <person name="Kusch H."/>
            <person name="LaButti K."/>
            <person name="Lagendijk E.L."/>
            <person name="Lapidus A."/>
            <person name="Levasseur A."/>
            <person name="Lindquist E."/>
            <person name="Lipzen A."/>
            <person name="Logrieco A.F."/>
            <person name="MacCabe A."/>
            <person name="Maekelae M.R."/>
            <person name="Malavazi I."/>
            <person name="Melin P."/>
            <person name="Meyer V."/>
            <person name="Mielnichuk N."/>
            <person name="Miskei M."/>
            <person name="Molnar A.P."/>
            <person name="Mule G."/>
            <person name="Ngan C.Y."/>
            <person name="Orejas M."/>
            <person name="Orosz E."/>
            <person name="Ouedraogo J.P."/>
            <person name="Overkamp K.M."/>
            <person name="Park H.-S."/>
            <person name="Perrone G."/>
            <person name="Piumi F."/>
            <person name="Punt P.J."/>
            <person name="Ram A.F."/>
            <person name="Ramon A."/>
            <person name="Rauscher S."/>
            <person name="Record E."/>
            <person name="Riano-Pachon D.M."/>
            <person name="Robert V."/>
            <person name="Roehrig J."/>
            <person name="Ruller R."/>
            <person name="Salamov A."/>
            <person name="Salih N.S."/>
            <person name="Samson R.A."/>
            <person name="Sandor E."/>
            <person name="Sanguinetti M."/>
            <person name="Schuetze T."/>
            <person name="Sepcic K."/>
            <person name="Shelest E."/>
            <person name="Sherlock G."/>
            <person name="Sophianopoulou V."/>
            <person name="Squina F.M."/>
            <person name="Sun H."/>
            <person name="Susca A."/>
            <person name="Todd R.B."/>
            <person name="Tsang A."/>
            <person name="Unkles S.E."/>
            <person name="van de Wiele N."/>
            <person name="van Rossen-Uffink D."/>
            <person name="Oliveira J.V."/>
            <person name="Vesth T.C."/>
            <person name="Visser J."/>
            <person name="Yu J.-H."/>
            <person name="Zhou M."/>
            <person name="Andersen M.R."/>
            <person name="Archer D.B."/>
            <person name="Baker S.E."/>
            <person name="Benoit I."/>
            <person name="Brakhage A.A."/>
            <person name="Braus G.H."/>
            <person name="Fischer R."/>
            <person name="Frisvad J.C."/>
            <person name="Goldman G.H."/>
            <person name="Houbraken J."/>
            <person name="Oakley B."/>
            <person name="Pocsi I."/>
            <person name="Scazzocchio C."/>
            <person name="Seiboth B."/>
            <person name="vanKuyk P.A."/>
            <person name="Wortman J."/>
            <person name="Dyer P.S."/>
            <person name="Grigoriev I.V."/>
        </authorList>
    </citation>
    <scope>NUCLEOTIDE SEQUENCE [LARGE SCALE GENOMIC DNA]</scope>
    <source>
        <strain evidence="13">CBS 506.65</strain>
    </source>
</reference>
<feature type="region of interest" description="N-terminal hotdog fold" evidence="8">
    <location>
        <begin position="932"/>
        <end position="1067"/>
    </location>
</feature>
<dbReference type="GO" id="GO:0030639">
    <property type="term" value="P:polyketide biosynthetic process"/>
    <property type="evidence" value="ECO:0007669"/>
    <property type="project" value="UniProtKB-ARBA"/>
</dbReference>
<dbReference type="FunFam" id="3.40.50.720:FF:000209">
    <property type="entry name" value="Polyketide synthase Pks12"/>
    <property type="match status" value="1"/>
</dbReference>
<feature type="active site" description="Proton donor; for dehydratase activity" evidence="8">
    <location>
        <position position="1151"/>
    </location>
</feature>
<feature type="region of interest" description="C-terminal hotdog fold" evidence="8">
    <location>
        <begin position="1086"/>
        <end position="1242"/>
    </location>
</feature>
<dbReference type="Gene3D" id="1.10.1200.10">
    <property type="entry name" value="ACP-like"/>
    <property type="match status" value="1"/>
</dbReference>
<dbReference type="CDD" id="cd05274">
    <property type="entry name" value="KR_FAS_SDR_x"/>
    <property type="match status" value="1"/>
</dbReference>
<dbReference type="SUPFAM" id="SSF53335">
    <property type="entry name" value="S-adenosyl-L-methionine-dependent methyltransferases"/>
    <property type="match status" value="1"/>
</dbReference>
<dbReference type="GO" id="GO:0006633">
    <property type="term" value="P:fatty acid biosynthetic process"/>
    <property type="evidence" value="ECO:0007669"/>
    <property type="project" value="TreeGrafter"/>
</dbReference>
<dbReference type="Pfam" id="PF08659">
    <property type="entry name" value="KR"/>
    <property type="match status" value="1"/>
</dbReference>
<dbReference type="Proteomes" id="UP000184188">
    <property type="component" value="Unassembled WGS sequence"/>
</dbReference>
<keyword evidence="6" id="KW-0511">Multifunctional enzyme</keyword>
<dbReference type="EMBL" id="KV878337">
    <property type="protein sequence ID" value="OJJ49991.1"/>
    <property type="molecule type" value="Genomic_DNA"/>
</dbReference>
<feature type="domain" description="Carrier" evidence="9">
    <location>
        <begin position="2457"/>
        <end position="2534"/>
    </location>
</feature>
<keyword evidence="1" id="KW-0596">Phosphopantetheine</keyword>
<dbReference type="PROSITE" id="PS00012">
    <property type="entry name" value="PHOSPHOPANTETHEINE"/>
    <property type="match status" value="1"/>
</dbReference>
<dbReference type="Pfam" id="PF00698">
    <property type="entry name" value="Acyl_transf_1"/>
    <property type="match status" value="1"/>
</dbReference>
<dbReference type="GO" id="GO:1901336">
    <property type="term" value="P:lactone biosynthetic process"/>
    <property type="evidence" value="ECO:0007669"/>
    <property type="project" value="UniProtKB-ARBA"/>
</dbReference>
<organism evidence="12 13">
    <name type="scientific">Penicilliopsis zonata CBS 506.65</name>
    <dbReference type="NCBI Taxonomy" id="1073090"/>
    <lineage>
        <taxon>Eukaryota</taxon>
        <taxon>Fungi</taxon>
        <taxon>Dikarya</taxon>
        <taxon>Ascomycota</taxon>
        <taxon>Pezizomycotina</taxon>
        <taxon>Eurotiomycetes</taxon>
        <taxon>Eurotiomycetidae</taxon>
        <taxon>Eurotiales</taxon>
        <taxon>Aspergillaceae</taxon>
        <taxon>Penicilliopsis</taxon>
    </lineage>
</organism>
<dbReference type="InterPro" id="IPR020806">
    <property type="entry name" value="PKS_PP-bd"/>
</dbReference>
<dbReference type="InterPro" id="IPR001227">
    <property type="entry name" value="Ac_transferase_dom_sf"/>
</dbReference>
<dbReference type="InterPro" id="IPR020841">
    <property type="entry name" value="PKS_Beta-ketoAc_synthase_dom"/>
</dbReference>
<dbReference type="InterPro" id="IPR032821">
    <property type="entry name" value="PKS_assoc"/>
</dbReference>
<dbReference type="InterPro" id="IPR050091">
    <property type="entry name" value="PKS_NRPS_Biosynth_Enz"/>
</dbReference>
<dbReference type="InterPro" id="IPR016039">
    <property type="entry name" value="Thiolase-like"/>
</dbReference>
<dbReference type="InterPro" id="IPR049551">
    <property type="entry name" value="PKS_DH_C"/>
</dbReference>
<dbReference type="InterPro" id="IPR036736">
    <property type="entry name" value="ACP-like_sf"/>
</dbReference>
<evidence type="ECO:0000256" key="2">
    <source>
        <dbReference type="ARBA" id="ARBA00022553"/>
    </source>
</evidence>
<dbReference type="InterPro" id="IPR057326">
    <property type="entry name" value="KR_dom"/>
</dbReference>
<dbReference type="Pfam" id="PF08242">
    <property type="entry name" value="Methyltransf_12"/>
    <property type="match status" value="1"/>
</dbReference>
<dbReference type="Pfam" id="PF16197">
    <property type="entry name" value="KAsynt_C_assoc"/>
    <property type="match status" value="1"/>
</dbReference>
<dbReference type="InterPro" id="IPR049552">
    <property type="entry name" value="PKS_DH_N"/>
</dbReference>
<sequence>MGCRLSGDARTPEALWQACAEAVNTSSTVPEDRFNSKGFFHPDADHIGTMNTHSGHFMKDDVFVFDAAFFNLTAEAASAMDPQLRMQLECVYETFESAGMTIAEMAGSLTSVYSGYSFKDYQERLLRESTNLPRSFLTGTGGAMLSNRVSHFFDLRAPSVNLDTGCSTSLVALHLACQSLRAGESKMSIVGGSNLLLNPQTFIALSNLGLLSNEGKCFSFDHRASGYGRGDGVCSILLKPLADALRDGDPIRAVIRETGVNQDGRTSTITTPSQRAQELLIRDCYVRAGLDPKDTTYVEAHGTGTIAGDGTELNAIGTVFGENRSPEEPMCIGSIKANFGHLESASGLASIIKVAMMLEHGLIPPAANFESPNPSIDFQGLKLKVPTQLEKWPTHKLRRASISNFGYGGTNGHVIMESAAYYRRAASLEPGAFEIDYHAAFNVAAEQPIDRYSPCYSNRHYIFVLSAKDEKGLRRMVQNFQDYLMGRGAERRLSELSYTLALRRSDFQWKFAVSGQTLGGVRDALSDPQRISLAPAGQGPRLGFVFTGQGAQWFAMGRQLMTAYPQFMESMQEAHEVLQNLGAAWRLLDEFTKDEKTTRVNEPGLSFPLCVVLQICLVRLLSQWGIRPTAVTGHSSGEIAAAYASGALSFREAVVTAFYRGYLCDELIKGSSVSTSMLALGKGREEALEYTQRISSGTIVVACVNSPSSVTLSGDIEALDEVEKLATGGNVFARRLKVGAAYHSPHMQPIAEKYESYLNQHLENNGDFGNILFSSSVTGGLLNSAQQLNPTYWTKNMLQPVLFQESLCKMILGGGEDKSQPKVDVIIEIGPHGALAGPIRETMRLPELKNHKIPYASCLSRGKDAVQTMQDLACLLKMRGCEVNLQAINFPLGLEGLKPITDLPHYPWNHSMRYSIESHAERDERMRNHGQHEFLGTRIPGLNPAEPTWHRRLRVSDIPWVQDHTIQSQIVFPGSGFVCMAIEAFEQTYSGNFEAIGGFQLSDIELLNALVIPNTPDGIEVHFSLRELEEDGLSPVLRRRFRIHTVTSKGVFLEHCRGFISAVPEKTKRIQQPSLLAREQSACRRLENIEAGDWYDLLDGHAPTFGPAFRNVQSIKAADSMSLAACSVPETGPILPSQDKPGLRIHATILDTIFHSSYSAVPRTVMKQRGLTLPFFVKSVYISSTARANPGWQFIVSASETSENREGYNLQLDVTDASLFWSGSLIQVTGMLCRSVERNRKIDGTGDGKHCLRTDWAPHLSLFSHEDLHSLLMMEESDPREQEALHDLDQAVICLAKKTLNSLTKQDEGQLGWHGKKLVDWMKHIVSATHSSEGVEGREGEEELYQRVVSQSVNGKIVLQIGKNLLSILRKQTEPLDLMRRDGLLDQYYLNALKMPQSLSQVEKLVALFAHGTSRAKILEIGAGTGSCTAAILRGLGAKDPNRPAPRLGHLDFTDISSGFFERAREKFGFLDGRINYAKLDIEEDPASQSFENGTYDLVVACSVLHATRNLYRTMQNVRKLLKPGGKLIMVESTRDEMDVQLVFGTLPGWWLSEEPERSLSPIASVESWKAIMRRAGFEKEIFEIGDCENRDHYLLSVMMATASSEQPQPRSPEQIAIVIPPAPALPDTWLETLSRSIHTATGSSCTIHSANEEGVTAQAVLYLGDLPSTTLGNLSAGNFELCKSRVQAARYILWVTKGGAINCEFPESALAVGLLRTLRAENPGKHFLSLDLDPASELGGLSDINGIVEVLKSTLFRAAKAEDDLDYEFAERQGRILVPRLCEDRALNQAIKAQLSDGNPQIVKQDFNFPKTSYVRLQATHPGDLNSLTFVEEPVASPALPDHMVEIEPRAFGLNFRDVMVAMGQMKEEYMGFECAGYVSQVGLKAQRQFRVGDRVCAFLPTGHWANKVHVSSALVASIPETMEFEYAASIPVIYLTAYHSLVKVARLKQEESVLIHAAAGGVGQAAINLAQHIGAEIYASVGSEAKGKFLQDTYKIPADHILSSRDTSFEESIMAMTNGRGVDVILNSLSGPLLQASWNCIAPLGRFVEIGKVDIQRNRHLAMANFERSVSFSAVDLLPLAKNDERGVSKMLENVIAMHRDGVLKPRIPINTSSISDIRQAFRTMQAGKHVGKIVITAKRDDLVQVLPRPNRTLFSPDSSYLIVGGLGGIGASVAKWMAHHGARYIILASRNAEGKEHRDFFSHLHHRLRSQGTTLVAKNLDITDPNGLRLLVQHMEEQQGLPIRGVIHGGMVLRDALFEKMSHSQWQEVLEPKLIGTLNLHDQFQRPDLEFFITLSSTTGALGNISQAAYTAGNTFQDALATHRVRQGLPATAIDLGIVKSVGAVADRRELTRHLERLGFGVHEEEDVLHLIEAAIQSSRSRNTRASSGQILTGIAPFSQHGEAPWRRDARFGDLFLHESRGVTEDPVLGGSQQGSRKALPLKEILLNVKDESTAVQSIVDSFVSKLATMFMIPEPEVNIHMPLMDMGVDSLVATELRNWITQTLRADLSIFDLKTSRSLSELAKTVVSRAWSDAPRL</sequence>
<dbReference type="GO" id="GO:0031177">
    <property type="term" value="F:phosphopantetheine binding"/>
    <property type="evidence" value="ECO:0007669"/>
    <property type="project" value="InterPro"/>
</dbReference>
<dbReference type="Pfam" id="PF08240">
    <property type="entry name" value="ADH_N"/>
    <property type="match status" value="1"/>
</dbReference>
<dbReference type="InterPro" id="IPR011032">
    <property type="entry name" value="GroES-like_sf"/>
</dbReference>
<dbReference type="Pfam" id="PF02801">
    <property type="entry name" value="Ketoacyl-synt_C"/>
    <property type="match status" value="1"/>
</dbReference>
<dbReference type="SUPFAM" id="SSF53901">
    <property type="entry name" value="Thiolase-like"/>
    <property type="match status" value="1"/>
</dbReference>
<dbReference type="InterPro" id="IPR036291">
    <property type="entry name" value="NAD(P)-bd_dom_sf"/>
</dbReference>
<dbReference type="SMART" id="SM00826">
    <property type="entry name" value="PKS_DH"/>
    <property type="match status" value="1"/>
</dbReference>
<evidence type="ECO:0000256" key="4">
    <source>
        <dbReference type="ARBA" id="ARBA00022857"/>
    </source>
</evidence>
<dbReference type="CDD" id="cd02440">
    <property type="entry name" value="AdoMet_MTases"/>
    <property type="match status" value="1"/>
</dbReference>
<dbReference type="Gene3D" id="3.90.180.10">
    <property type="entry name" value="Medium-chain alcohol dehydrogenases, catalytic domain"/>
    <property type="match status" value="1"/>
</dbReference>
<dbReference type="Gene3D" id="3.40.50.720">
    <property type="entry name" value="NAD(P)-binding Rossmann-like Domain"/>
    <property type="match status" value="2"/>
</dbReference>
<dbReference type="Pfam" id="PF14765">
    <property type="entry name" value="PS-DH"/>
    <property type="match status" value="1"/>
</dbReference>
<dbReference type="InterPro" id="IPR014043">
    <property type="entry name" value="Acyl_transferase_dom"/>
</dbReference>
<dbReference type="STRING" id="1073090.A0A1L9SSB1"/>
<dbReference type="InterPro" id="IPR013968">
    <property type="entry name" value="PKS_KR"/>
</dbReference>
<keyword evidence="5" id="KW-0560">Oxidoreductase</keyword>
<dbReference type="GO" id="GO:0016491">
    <property type="term" value="F:oxidoreductase activity"/>
    <property type="evidence" value="ECO:0007669"/>
    <property type="project" value="UniProtKB-KW"/>
</dbReference>
<dbReference type="InterPro" id="IPR013154">
    <property type="entry name" value="ADH-like_N"/>
</dbReference>
<dbReference type="Pfam" id="PF23114">
    <property type="entry name" value="NAD-bd_HRPKS_sdrA"/>
    <property type="match status" value="1"/>
</dbReference>
<evidence type="ECO:0000259" key="11">
    <source>
        <dbReference type="PROSITE" id="PS52019"/>
    </source>
</evidence>
<keyword evidence="7" id="KW-0012">Acyltransferase</keyword>
<dbReference type="Gene3D" id="3.10.129.110">
    <property type="entry name" value="Polyketide synthase dehydratase"/>
    <property type="match status" value="1"/>
</dbReference>
<dbReference type="OrthoDB" id="329835at2759"/>
<dbReference type="Pfam" id="PF23297">
    <property type="entry name" value="ACP_SdgA_C"/>
    <property type="match status" value="1"/>
</dbReference>
<keyword evidence="3" id="KW-0808">Transferase</keyword>
<dbReference type="InterPro" id="IPR009081">
    <property type="entry name" value="PP-bd_ACP"/>
</dbReference>
<dbReference type="InterPro" id="IPR020843">
    <property type="entry name" value="ER"/>
</dbReference>
<name>A0A1L9SSB1_9EURO</name>
<dbReference type="InterPro" id="IPR013217">
    <property type="entry name" value="Methyltransf_12"/>
</dbReference>
<dbReference type="CDD" id="cd05195">
    <property type="entry name" value="enoyl_red"/>
    <property type="match status" value="1"/>
</dbReference>
<feature type="domain" description="Ketosynthase family 3 (KS3)" evidence="10">
    <location>
        <begin position="1"/>
        <end position="418"/>
    </location>
</feature>
<dbReference type="SMART" id="SM00827">
    <property type="entry name" value="PKS_AT"/>
    <property type="match status" value="1"/>
</dbReference>
<dbReference type="InterPro" id="IPR056501">
    <property type="entry name" value="NAD-bd_HRPKS_sdrA"/>
</dbReference>
<dbReference type="SMART" id="SM00825">
    <property type="entry name" value="PKS_KS"/>
    <property type="match status" value="1"/>
</dbReference>
<dbReference type="Gene3D" id="3.40.50.150">
    <property type="entry name" value="Vaccinia Virus protein VP39"/>
    <property type="match status" value="1"/>
</dbReference>
<evidence type="ECO:0000259" key="9">
    <source>
        <dbReference type="PROSITE" id="PS50075"/>
    </source>
</evidence>
<evidence type="ECO:0000256" key="3">
    <source>
        <dbReference type="ARBA" id="ARBA00022679"/>
    </source>
</evidence>
<dbReference type="InterPro" id="IPR049900">
    <property type="entry name" value="PKS_mFAS_DH"/>
</dbReference>
<accession>A0A1L9SSB1</accession>
<dbReference type="PANTHER" id="PTHR43775">
    <property type="entry name" value="FATTY ACID SYNTHASE"/>
    <property type="match status" value="1"/>
</dbReference>
<proteinExistence type="predicted"/>
<dbReference type="SUPFAM" id="SSF47336">
    <property type="entry name" value="ACP-like"/>
    <property type="match status" value="1"/>
</dbReference>
<dbReference type="SUPFAM" id="SSF50129">
    <property type="entry name" value="GroES-like"/>
    <property type="match status" value="1"/>
</dbReference>
<keyword evidence="4" id="KW-0521">NADP</keyword>
<dbReference type="SMART" id="SM00822">
    <property type="entry name" value="PKS_KR"/>
    <property type="match status" value="1"/>
</dbReference>
<dbReference type="VEuPathDB" id="FungiDB:ASPZODRAFT_109969"/>
<evidence type="ECO:0000256" key="6">
    <source>
        <dbReference type="ARBA" id="ARBA00023268"/>
    </source>
</evidence>
<dbReference type="GO" id="GO:0004312">
    <property type="term" value="F:fatty acid synthase activity"/>
    <property type="evidence" value="ECO:0007669"/>
    <property type="project" value="TreeGrafter"/>
</dbReference>
<dbReference type="InterPro" id="IPR006162">
    <property type="entry name" value="Ppantetheine_attach_site"/>
</dbReference>
<dbReference type="PANTHER" id="PTHR43775:SF29">
    <property type="entry name" value="ASPERFURANONE POLYKETIDE SYNTHASE AFOG-RELATED"/>
    <property type="match status" value="1"/>
</dbReference>
<dbReference type="InterPro" id="IPR016036">
    <property type="entry name" value="Malonyl_transacylase_ACP-bd"/>
</dbReference>
<dbReference type="Pfam" id="PF21089">
    <property type="entry name" value="PKS_DH_N"/>
    <property type="match status" value="1"/>
</dbReference>
<dbReference type="PROSITE" id="PS52019">
    <property type="entry name" value="PKS_MFAS_DH"/>
    <property type="match status" value="1"/>
</dbReference>
<dbReference type="InterPro" id="IPR020807">
    <property type="entry name" value="PKS_DH"/>
</dbReference>
<evidence type="ECO:0000313" key="12">
    <source>
        <dbReference type="EMBL" id="OJJ49991.1"/>
    </source>
</evidence>
<evidence type="ECO:0000256" key="8">
    <source>
        <dbReference type="PROSITE-ProRule" id="PRU01363"/>
    </source>
</evidence>
<dbReference type="SMART" id="SM00823">
    <property type="entry name" value="PKS_PP"/>
    <property type="match status" value="1"/>
</dbReference>
<dbReference type="InterPro" id="IPR016035">
    <property type="entry name" value="Acyl_Trfase/lysoPLipase"/>
</dbReference>
<dbReference type="InterPro" id="IPR014031">
    <property type="entry name" value="Ketoacyl_synth_C"/>
</dbReference>
<dbReference type="InterPro" id="IPR014030">
    <property type="entry name" value="Ketoacyl_synth_N"/>
</dbReference>
<keyword evidence="13" id="KW-1185">Reference proteome</keyword>
<gene>
    <name evidence="12" type="ORF">ASPZODRAFT_109969</name>
</gene>
<feature type="domain" description="PKS/mFAS DH" evidence="11">
    <location>
        <begin position="932"/>
        <end position="1242"/>
    </location>
</feature>
<feature type="active site" description="Proton acceptor; for dehydratase activity" evidence="8">
    <location>
        <position position="964"/>
    </location>
</feature>
<protein>
    <submittedName>
        <fullName evidence="12">Uncharacterized protein</fullName>
    </submittedName>
</protein>
<evidence type="ECO:0000259" key="10">
    <source>
        <dbReference type="PROSITE" id="PS52004"/>
    </source>
</evidence>
<dbReference type="PROSITE" id="PS50075">
    <property type="entry name" value="CARRIER"/>
    <property type="match status" value="1"/>
</dbReference>
<evidence type="ECO:0000256" key="1">
    <source>
        <dbReference type="ARBA" id="ARBA00022450"/>
    </source>
</evidence>
<dbReference type="Pfam" id="PF00109">
    <property type="entry name" value="ketoacyl-synt"/>
    <property type="match status" value="1"/>
</dbReference>
<dbReference type="GeneID" id="34607452"/>
<evidence type="ECO:0000313" key="13">
    <source>
        <dbReference type="Proteomes" id="UP000184188"/>
    </source>
</evidence>
<dbReference type="SMART" id="SM00829">
    <property type="entry name" value="PKS_ER"/>
    <property type="match status" value="1"/>
</dbReference>